<dbReference type="FunFam" id="1.20.1250.20:FF:000134">
    <property type="entry name" value="MFS sugar transporter protein"/>
    <property type="match status" value="1"/>
</dbReference>
<protein>
    <recommendedName>
        <fullName evidence="9">Major facilitator superfamily (MFS) profile domain-containing protein</fullName>
    </recommendedName>
</protein>
<dbReference type="Pfam" id="PF00083">
    <property type="entry name" value="Sugar_tr"/>
    <property type="match status" value="1"/>
</dbReference>
<comment type="caution">
    <text evidence="10">The sequence shown here is derived from an EMBL/GenBank/DDBJ whole genome shotgun (WGS) entry which is preliminary data.</text>
</comment>
<feature type="transmembrane region" description="Helical" evidence="8">
    <location>
        <begin position="93"/>
        <end position="114"/>
    </location>
</feature>
<dbReference type="Proteomes" id="UP000050424">
    <property type="component" value="Unassembled WGS sequence"/>
</dbReference>
<feature type="transmembrane region" description="Helical" evidence="8">
    <location>
        <begin position="59"/>
        <end position="81"/>
    </location>
</feature>
<dbReference type="SUPFAM" id="SSF103473">
    <property type="entry name" value="MFS general substrate transporter"/>
    <property type="match status" value="1"/>
</dbReference>
<keyword evidence="5 8" id="KW-1133">Transmembrane helix</keyword>
<feature type="transmembrane region" description="Helical" evidence="8">
    <location>
        <begin position="152"/>
        <end position="173"/>
    </location>
</feature>
<dbReference type="InterPro" id="IPR050360">
    <property type="entry name" value="MFS_Sugar_Transporters"/>
</dbReference>
<dbReference type="GO" id="GO:0005351">
    <property type="term" value="F:carbohydrate:proton symporter activity"/>
    <property type="evidence" value="ECO:0007669"/>
    <property type="project" value="TreeGrafter"/>
</dbReference>
<proteinExistence type="inferred from homology"/>
<dbReference type="InterPro" id="IPR003663">
    <property type="entry name" value="Sugar/inositol_transpt"/>
</dbReference>
<evidence type="ECO:0000256" key="3">
    <source>
        <dbReference type="ARBA" id="ARBA00022448"/>
    </source>
</evidence>
<keyword evidence="4 8" id="KW-0812">Transmembrane</keyword>
<feature type="transmembrane region" description="Helical" evidence="8">
    <location>
        <begin position="185"/>
        <end position="204"/>
    </location>
</feature>
<dbReference type="OrthoDB" id="4540492at2759"/>
<dbReference type="PROSITE" id="PS00216">
    <property type="entry name" value="SUGAR_TRANSPORT_1"/>
    <property type="match status" value="1"/>
</dbReference>
<dbReference type="PANTHER" id="PTHR48022">
    <property type="entry name" value="PLASTIDIC GLUCOSE TRANSPORTER 4"/>
    <property type="match status" value="1"/>
</dbReference>
<feature type="transmembrane region" description="Helical" evidence="8">
    <location>
        <begin position="375"/>
        <end position="398"/>
    </location>
</feature>
<sequence>MTSSNNMAGREPDRPDSRGTYLLAMVCFVVTANAATQGYDSSMMNGLQILPAYTDYFELTTATIALNVAIVFAGSVIAMPIAGPIADVWGRKWGIAITAIISIIGATIQGAAVHEAMFCIGRLLVGVAITTGSTAAPAYISEVAHPKNRVMLTGLYGTSWYIGSLIAAGVTYGSQFITTTWSWRLPSLLQFIPSILCLVPLPFIPESPRWLVYKDRHEEALEILTNYHGHGDPNSTVVAIEYAEICQTLEHEKAVQNTDWKALVRTRPNRWRLGVTAAVAFFCQVSGNNIMTYYLGDVLTAAGITEMQTQLAINIGLSVFNLFTSSLGAWATDRVGRRRGFLVATASMALLLIIVAALTKVYGGNPTLASSAAQVTMIFLFYGTYSFTWTPLSILYPVEVLSYSMRANGLAFFNGVCYGTAFLNTFAIPYAMQWSSWGFYLITAFWTLIFECGIIYFYFPATENKSLEEIDVIFEGVRHTDLDVTMADVLEGKAVDLEVEKGVLAEKA</sequence>
<evidence type="ECO:0000256" key="8">
    <source>
        <dbReference type="SAM" id="Phobius"/>
    </source>
</evidence>
<evidence type="ECO:0000256" key="2">
    <source>
        <dbReference type="ARBA" id="ARBA00010992"/>
    </source>
</evidence>
<dbReference type="InterPro" id="IPR020846">
    <property type="entry name" value="MFS_dom"/>
</dbReference>
<evidence type="ECO:0000256" key="4">
    <source>
        <dbReference type="ARBA" id="ARBA00022692"/>
    </source>
</evidence>
<dbReference type="InterPro" id="IPR005828">
    <property type="entry name" value="MFS_sugar_transport-like"/>
</dbReference>
<feature type="transmembrane region" description="Helical" evidence="8">
    <location>
        <begin position="311"/>
        <end position="330"/>
    </location>
</feature>
<dbReference type="AlphaFoldDB" id="A0A0P7AUG0"/>
<name>A0A0P7AUG0_9HYPO</name>
<comment type="subcellular location">
    <subcellularLocation>
        <location evidence="1">Membrane</location>
        <topology evidence="1">Multi-pass membrane protein</topology>
    </subcellularLocation>
</comment>
<reference evidence="10 11" key="1">
    <citation type="submission" date="2015-09" db="EMBL/GenBank/DDBJ databases">
        <title>Draft genome of a European isolate of the apple canker pathogen Neonectria ditissima.</title>
        <authorList>
            <person name="Gomez-Cortecero A."/>
            <person name="Harrison R.J."/>
            <person name="Armitage A.D."/>
        </authorList>
    </citation>
    <scope>NUCLEOTIDE SEQUENCE [LARGE SCALE GENOMIC DNA]</scope>
    <source>
        <strain evidence="10 11">R09/05</strain>
    </source>
</reference>
<evidence type="ECO:0000256" key="6">
    <source>
        <dbReference type="ARBA" id="ARBA00023136"/>
    </source>
</evidence>
<dbReference type="EMBL" id="LKCW01000064">
    <property type="protein sequence ID" value="KPM41490.1"/>
    <property type="molecule type" value="Genomic_DNA"/>
</dbReference>
<gene>
    <name evidence="10" type="ORF">AK830_g5085</name>
</gene>
<feature type="transmembrane region" description="Helical" evidence="8">
    <location>
        <begin position="410"/>
        <end position="431"/>
    </location>
</feature>
<evidence type="ECO:0000313" key="10">
    <source>
        <dbReference type="EMBL" id="KPM41490.1"/>
    </source>
</evidence>
<evidence type="ECO:0000256" key="1">
    <source>
        <dbReference type="ARBA" id="ARBA00004141"/>
    </source>
</evidence>
<accession>A0A0P7AUG0</accession>
<keyword evidence="11" id="KW-1185">Reference proteome</keyword>
<keyword evidence="6 8" id="KW-0472">Membrane</keyword>
<dbReference type="GO" id="GO:0016020">
    <property type="term" value="C:membrane"/>
    <property type="evidence" value="ECO:0007669"/>
    <property type="project" value="UniProtKB-SubCell"/>
</dbReference>
<keyword evidence="3 7" id="KW-0813">Transport</keyword>
<evidence type="ECO:0000256" key="7">
    <source>
        <dbReference type="RuleBase" id="RU003346"/>
    </source>
</evidence>
<feature type="transmembrane region" description="Helical" evidence="8">
    <location>
        <begin position="21"/>
        <end position="39"/>
    </location>
</feature>
<feature type="domain" description="Major facilitator superfamily (MFS) profile" evidence="9">
    <location>
        <begin position="26"/>
        <end position="465"/>
    </location>
</feature>
<dbReference type="Gene3D" id="1.20.1250.20">
    <property type="entry name" value="MFS general substrate transporter like domains"/>
    <property type="match status" value="1"/>
</dbReference>
<dbReference type="PANTHER" id="PTHR48022:SF64">
    <property type="entry name" value="MAJOR FACILITATOR SUPERFAMILY (MFS) PROFILE DOMAIN-CONTAINING PROTEIN"/>
    <property type="match status" value="1"/>
</dbReference>
<feature type="transmembrane region" description="Helical" evidence="8">
    <location>
        <begin position="342"/>
        <end position="363"/>
    </location>
</feature>
<dbReference type="NCBIfam" id="TIGR00879">
    <property type="entry name" value="SP"/>
    <property type="match status" value="1"/>
</dbReference>
<dbReference type="InterPro" id="IPR005829">
    <property type="entry name" value="Sugar_transporter_CS"/>
</dbReference>
<feature type="transmembrane region" description="Helical" evidence="8">
    <location>
        <begin position="437"/>
        <end position="459"/>
    </location>
</feature>
<comment type="similarity">
    <text evidence="2 7">Belongs to the major facilitator superfamily. Sugar transporter (TC 2.A.1.1) family.</text>
</comment>
<evidence type="ECO:0000256" key="5">
    <source>
        <dbReference type="ARBA" id="ARBA00022989"/>
    </source>
</evidence>
<evidence type="ECO:0000313" key="11">
    <source>
        <dbReference type="Proteomes" id="UP000050424"/>
    </source>
</evidence>
<feature type="transmembrane region" description="Helical" evidence="8">
    <location>
        <begin position="120"/>
        <end position="140"/>
    </location>
</feature>
<evidence type="ECO:0000259" key="9">
    <source>
        <dbReference type="PROSITE" id="PS50850"/>
    </source>
</evidence>
<feature type="transmembrane region" description="Helical" evidence="8">
    <location>
        <begin position="271"/>
        <end position="291"/>
    </location>
</feature>
<dbReference type="PROSITE" id="PS50850">
    <property type="entry name" value="MFS"/>
    <property type="match status" value="1"/>
</dbReference>
<organism evidence="10 11">
    <name type="scientific">Neonectria ditissima</name>
    <dbReference type="NCBI Taxonomy" id="78410"/>
    <lineage>
        <taxon>Eukaryota</taxon>
        <taxon>Fungi</taxon>
        <taxon>Dikarya</taxon>
        <taxon>Ascomycota</taxon>
        <taxon>Pezizomycotina</taxon>
        <taxon>Sordariomycetes</taxon>
        <taxon>Hypocreomycetidae</taxon>
        <taxon>Hypocreales</taxon>
        <taxon>Nectriaceae</taxon>
        <taxon>Neonectria</taxon>
    </lineage>
</organism>
<dbReference type="InterPro" id="IPR036259">
    <property type="entry name" value="MFS_trans_sf"/>
</dbReference>